<dbReference type="InterPro" id="IPR001229">
    <property type="entry name" value="Jacalin-like_lectin_dom"/>
</dbReference>
<dbReference type="Gene3D" id="2.100.10.30">
    <property type="entry name" value="Jacalin-like lectin domain"/>
    <property type="match status" value="2"/>
</dbReference>
<sequence>MAASSTKASVGYVVGGPWGGNGGDEWNDGTYQGIRKIVILSGDVVDSLQIEYALKNVAGSVNVSAQKHGGDGGKESTIVFDYPNETLTKIEGSYTNVITSLTFETNLKRYGPYGKAGGKHFESGPAGDGEIVGFYGRSGNYLDAIGVYAFTAVGKEGPYGGVGGAPWDDGPQSGISRILIHSGNVVDSIQVDQRPKHGGPGGTATEIQFNPDEVLKKIEGYFGPYYGRPSIIKSLTFHTNLTKYGPFGTGGGTQGDVHFASTSLKHGKIVGFFGRAAEYLDAIGVYIAFSA</sequence>
<keyword evidence="2" id="KW-0430">Lectin</keyword>
<name>A0A191SFD0_9SPER</name>
<dbReference type="PANTHER" id="PTHR47293">
    <property type="entry name" value="JACALIN-RELATED LECTIN 3"/>
    <property type="match status" value="1"/>
</dbReference>
<evidence type="ECO:0000256" key="2">
    <source>
        <dbReference type="ARBA" id="ARBA00022734"/>
    </source>
</evidence>
<evidence type="ECO:0000313" key="4">
    <source>
        <dbReference type="EMBL" id="ANF89370.1"/>
    </source>
</evidence>
<evidence type="ECO:0000256" key="1">
    <source>
        <dbReference type="ARBA" id="ARBA00006568"/>
    </source>
</evidence>
<dbReference type="PROSITE" id="PS51752">
    <property type="entry name" value="JACALIN_LECTIN"/>
    <property type="match status" value="2"/>
</dbReference>
<dbReference type="SMART" id="SM00915">
    <property type="entry name" value="Jacalin"/>
    <property type="match status" value="2"/>
</dbReference>
<dbReference type="CDD" id="cd09612">
    <property type="entry name" value="Jacalin"/>
    <property type="match status" value="2"/>
</dbReference>
<dbReference type="GO" id="GO:0030246">
    <property type="term" value="F:carbohydrate binding"/>
    <property type="evidence" value="ECO:0007669"/>
    <property type="project" value="UniProtKB-KW"/>
</dbReference>
<feature type="domain" description="Jacalin-type lectin" evidence="3">
    <location>
        <begin position="12"/>
        <end position="151"/>
    </location>
</feature>
<feature type="domain" description="Jacalin-type lectin" evidence="3">
    <location>
        <begin position="153"/>
        <end position="289"/>
    </location>
</feature>
<dbReference type="PANTHER" id="PTHR47293:SF15">
    <property type="entry name" value="JACALIN-RELATED LECTIN 19"/>
    <property type="match status" value="1"/>
</dbReference>
<comment type="similarity">
    <text evidence="1">Belongs to the jacalin lectin family.</text>
</comment>
<proteinExistence type="evidence at transcript level"/>
<dbReference type="Pfam" id="PF01419">
    <property type="entry name" value="Jacalin"/>
    <property type="match status" value="2"/>
</dbReference>
<dbReference type="SUPFAM" id="SSF51101">
    <property type="entry name" value="Mannose-binding lectins"/>
    <property type="match status" value="2"/>
</dbReference>
<dbReference type="AlphaFoldDB" id="A0A191SFD0"/>
<dbReference type="EMBL" id="KU886237">
    <property type="protein sequence ID" value="ANF89370.1"/>
    <property type="molecule type" value="mRNA"/>
</dbReference>
<organism evidence="4">
    <name type="scientific">Cycas annaikalensis</name>
    <dbReference type="NCBI Taxonomy" id="1841238"/>
    <lineage>
        <taxon>Eukaryota</taxon>
        <taxon>Viridiplantae</taxon>
        <taxon>Streptophyta</taxon>
        <taxon>Embryophyta</taxon>
        <taxon>Tracheophyta</taxon>
        <taxon>Spermatophyta</taxon>
        <taxon>Cycadidae</taxon>
        <taxon>Cycadales</taxon>
        <taxon>Cycadaceae</taxon>
        <taxon>Cycas</taxon>
    </lineage>
</organism>
<reference evidence="4" key="1">
    <citation type="submission" date="2016-03" db="EMBL/GenBank/DDBJ databases">
        <title>Cycas circinalis and Cycas annaikalensis lectin genes.</title>
        <authorList>
            <person name="Radha P."/>
            <person name="Urla R."/>
            <person name="Reddy V.D."/>
        </authorList>
    </citation>
    <scope>NUCLEOTIDE SEQUENCE</scope>
    <source>
        <tissue evidence="4">Leaf</tissue>
    </source>
</reference>
<evidence type="ECO:0000259" key="3">
    <source>
        <dbReference type="PROSITE" id="PS51752"/>
    </source>
</evidence>
<protein>
    <submittedName>
        <fullName evidence="4">Lectin</fullName>
    </submittedName>
</protein>
<dbReference type="FunFam" id="2.100.10.30:FF:000001">
    <property type="entry name" value="Jacalin-related lectin 33"/>
    <property type="match status" value="1"/>
</dbReference>
<dbReference type="InterPro" id="IPR036404">
    <property type="entry name" value="Jacalin-like_lectin_dom_sf"/>
</dbReference>
<dbReference type="InterPro" id="IPR033734">
    <property type="entry name" value="Jacalin-like_lectin_dom_plant"/>
</dbReference>
<accession>A0A191SFD0</accession>